<dbReference type="Gene3D" id="3.90.1300.10">
    <property type="entry name" value="Amidase signature (AS) domain"/>
    <property type="match status" value="1"/>
</dbReference>
<feature type="domain" description="Amidase" evidence="1">
    <location>
        <begin position="5"/>
        <end position="450"/>
    </location>
</feature>
<keyword evidence="2" id="KW-0378">Hydrolase</keyword>
<dbReference type="SUPFAM" id="SSF75304">
    <property type="entry name" value="Amidase signature (AS) enzymes"/>
    <property type="match status" value="1"/>
</dbReference>
<dbReference type="PANTHER" id="PTHR42678">
    <property type="entry name" value="AMIDASE"/>
    <property type="match status" value="1"/>
</dbReference>
<name>A0AAF0IHE9_9EURO</name>
<gene>
    <name evidence="2" type="ORF">PRK78_002224</name>
</gene>
<dbReference type="AlphaFoldDB" id="A0AAF0IHE9"/>
<accession>A0AAF0IHE9</accession>
<sequence>MEINDTLHPVTKLNPDAVMIAEQLDKERKTKKIRGPLHGLPVLFKGNIETNDKLQAIAGSYALLGARSNEDAPVAKKLRDAGAIILGKNGLSQWGNFRSTNSSNGWSAYGGQVAGAYYPKQDPSGSSSGSAVSSDLGLAWAAIGAETSGSIISPSSRNNIVGIKPTVGLTSRRLVVPISSHQDTIGPMTRTVKDAALLLQVIAGKDSGDNYTSAIPFRSIPNYVSACKPSGLKGKRIGVPANVLEAFGADPFNKPIIDAFNAGLGAMEKAGATIVRNTNYTAYSEFASSDIPLKVLLADFLGDIAKYFSQLKLNPQNLHTLEDARKFTQSFRLEEYPSRNTELWDQAIEQGFNNTSPNFWPLYQKNLYFGGEGGVLGAIARHRLDAVVLPSDPAYPIPAVVGSPVVTVPLGAYPQNQQVRHDQRGELVDVGPGIPFGVSFMGKHWTEESLIGMAYAFEQTTKIRGGLKRYIEPKTELKRK</sequence>
<dbReference type="EC" id="3.5.1.4" evidence="2"/>
<dbReference type="Pfam" id="PF01425">
    <property type="entry name" value="Amidase"/>
    <property type="match status" value="1"/>
</dbReference>
<dbReference type="PANTHER" id="PTHR42678:SF34">
    <property type="entry name" value="OS04G0183300 PROTEIN"/>
    <property type="match status" value="1"/>
</dbReference>
<protein>
    <submittedName>
        <fullName evidence="2">Amidase</fullName>
        <ecNumber evidence="2">3.5.1.4</ecNumber>
    </submittedName>
</protein>
<dbReference type="EMBL" id="CP120627">
    <property type="protein sequence ID" value="WEW56772.1"/>
    <property type="molecule type" value="Genomic_DNA"/>
</dbReference>
<dbReference type="InterPro" id="IPR023631">
    <property type="entry name" value="Amidase_dom"/>
</dbReference>
<proteinExistence type="predicted"/>
<dbReference type="Proteomes" id="UP001219355">
    <property type="component" value="Chromosome 1"/>
</dbReference>
<reference evidence="2" key="1">
    <citation type="submission" date="2023-03" db="EMBL/GenBank/DDBJ databases">
        <title>Emydomyces testavorans Genome Sequence.</title>
        <authorList>
            <person name="Hoyer L."/>
        </authorList>
    </citation>
    <scope>NUCLEOTIDE SEQUENCE</scope>
    <source>
        <strain evidence="2">16-2883</strain>
    </source>
</reference>
<keyword evidence="3" id="KW-1185">Reference proteome</keyword>
<evidence type="ECO:0000313" key="2">
    <source>
        <dbReference type="EMBL" id="WEW56772.1"/>
    </source>
</evidence>
<evidence type="ECO:0000259" key="1">
    <source>
        <dbReference type="Pfam" id="PF01425"/>
    </source>
</evidence>
<dbReference type="InterPro" id="IPR036928">
    <property type="entry name" value="AS_sf"/>
</dbReference>
<evidence type="ECO:0000313" key="3">
    <source>
        <dbReference type="Proteomes" id="UP001219355"/>
    </source>
</evidence>
<dbReference type="GO" id="GO:0004040">
    <property type="term" value="F:amidase activity"/>
    <property type="evidence" value="ECO:0007669"/>
    <property type="project" value="UniProtKB-EC"/>
</dbReference>
<organism evidence="2 3">
    <name type="scientific">Emydomyces testavorans</name>
    <dbReference type="NCBI Taxonomy" id="2070801"/>
    <lineage>
        <taxon>Eukaryota</taxon>
        <taxon>Fungi</taxon>
        <taxon>Dikarya</taxon>
        <taxon>Ascomycota</taxon>
        <taxon>Pezizomycotina</taxon>
        <taxon>Eurotiomycetes</taxon>
        <taxon>Eurotiomycetidae</taxon>
        <taxon>Onygenales</taxon>
        <taxon>Nannizziopsiaceae</taxon>
        <taxon>Emydomyces</taxon>
    </lineage>
</organism>